<sequence>MTAGRWGRRIRLGLLGLLATTLILMAVVVGTFRLLVPQVPEYREWIADWAGEAIGAPMEIAEMDVRWRWLVPKVVLSDVSLYDESGAFEPIRADEITVRISLLDLLRPGPLRPGRVVLSGGTFEIARVGEDEFHLPGIGIVGGGDAELSWEEGLVEILAHADYRIEDSLLRFHDRSDAGEFRIGDWQLALEHLSLQSSDQQHQLSLVLDMESGPRGRLELDFQGQGPADQPGDWQWQSQLKVDAREIQLGQHGFSPEWLAPLLLGLEGRLRVSGRGFTPGQAEGDIRIPSLAPGGEGPMLTEDRAGDALELGGINWHRDGRGWQLSLAELDLGGLGGNWPASRLEMRWRGDHEQARLTGNLRYANIADLNRLANRLLHGDFEGRDWLSRFSPHGEVRDLLGELTLKEGRPEDYSLRGRVVGLGMESWEKIPGFSGVSGWFSGDQDQGFLEIDAGPVHLDYPDLFRERITATRLQSRVEWQRDGDVWWVRADEIMARNPDARAEGDLMLEIEPGEPTWIQLNAQVPEARSDNLSDYLPVGRMPERAVEWLDTAIVSGRAFNGEVKVDGPSRPFPYENGEGVFQIGFDVRDGELDYEAGWPRLREADARVEFDGAGMEIRSRRGEIAGYEVVSGRASIDDLREPVLLLQGQARGRVADGVDFLRDSPLGEWFGQPLAPLDLDGDATVAMTLNAPIRDFGALQLDGQATLSDVNGTVDWLPGEIRGLSGELQFTEDGAAGEGIRGQHLGHDFRVDIDPGSRGRDADSEAAAYTRAHIGGGASVEALREALPENPWLDRLSGDFDWVGQVDVPNEPDSGPVTVHLESDLVGTGIDLPAPVGKSADDSAPLRVHFPVTERVGPVWADYRGLMALSLAISPETASLSGLNIHFNEPRRPDVPQPGIYISGYLAELDATPWLGLDWPQDGGDQGMKLERLSLGVERLLLGPLDLGDQRLNLERAEADWVAQLDGPRARGSLRIPMALDARAAPVVGALSRLDLAWRPARGLEVDELLPSRVPAIRLNVDDLRHGLVPLGALDLRLDSLPRGLSLSQFELTGTHMNADLSGEWREDSVAGTVGTLVGHLESTDVAETLAALGYAPGIEGNRGRLEVDLSWQGPPGWSALPSLMGEARLEMGSGQLREVSPGAGRVFGLLSLTALPRRLFGDFRDVFGQGLRYDSIEGDFFLVDGDAFTPNLVLTGPAATVTLRGRTGLASRDYDQRMTIETPVGATLPVAGAIAGGATMGAAMLLLSEIFREPLSRMGSLEYRIDGDWESPRLIPLDEAAREALEE</sequence>
<comment type="caution">
    <text evidence="3">The sequence shown here is derived from an EMBL/GenBank/DDBJ whole genome shotgun (WGS) entry which is preliminary data.</text>
</comment>
<dbReference type="InterPro" id="IPR011836">
    <property type="entry name" value="YhdP"/>
</dbReference>
<dbReference type="NCBIfam" id="TIGR02099">
    <property type="entry name" value="YhdP family protein"/>
    <property type="match status" value="1"/>
</dbReference>
<dbReference type="Pfam" id="PF13116">
    <property type="entry name" value="YhdP"/>
    <property type="match status" value="1"/>
</dbReference>
<name>A0ABT1G8N8_9GAMM</name>
<evidence type="ECO:0000313" key="4">
    <source>
        <dbReference type="Proteomes" id="UP001523550"/>
    </source>
</evidence>
<evidence type="ECO:0000313" key="3">
    <source>
        <dbReference type="EMBL" id="MCP1727691.1"/>
    </source>
</evidence>
<dbReference type="InterPro" id="IPR025263">
    <property type="entry name" value="YhdP_central"/>
</dbReference>
<keyword evidence="4" id="KW-1185">Reference proteome</keyword>
<protein>
    <submittedName>
        <fullName evidence="3">Uncharacterized protein (TIGR02099 family)</fullName>
    </submittedName>
</protein>
<gene>
    <name evidence="3" type="ORF">J2T60_001691</name>
</gene>
<dbReference type="RefSeq" id="WP_253448308.1">
    <property type="nucleotide sequence ID" value="NZ_JALJYF010000002.1"/>
</dbReference>
<reference evidence="3 4" key="1">
    <citation type="submission" date="2022-03" db="EMBL/GenBank/DDBJ databases">
        <title>Genomic Encyclopedia of Type Strains, Phase III (KMG-III): the genomes of soil and plant-associated and newly described type strains.</title>
        <authorList>
            <person name="Whitman W."/>
        </authorList>
    </citation>
    <scope>NUCLEOTIDE SEQUENCE [LARGE SCALE GENOMIC DNA]</scope>
    <source>
        <strain evidence="3 4">BSker1</strain>
    </source>
</reference>
<keyword evidence="1" id="KW-0812">Transmembrane</keyword>
<accession>A0ABT1G8N8</accession>
<feature type="transmembrane region" description="Helical" evidence="1">
    <location>
        <begin position="12"/>
        <end position="36"/>
    </location>
</feature>
<dbReference type="Proteomes" id="UP001523550">
    <property type="component" value="Unassembled WGS sequence"/>
</dbReference>
<keyword evidence="1" id="KW-1133">Transmembrane helix</keyword>
<dbReference type="PANTHER" id="PTHR38690:SF1">
    <property type="entry name" value="PROTEASE"/>
    <property type="match status" value="1"/>
</dbReference>
<keyword evidence="1" id="KW-0472">Membrane</keyword>
<dbReference type="PANTHER" id="PTHR38690">
    <property type="entry name" value="PROTEASE-RELATED"/>
    <property type="match status" value="1"/>
</dbReference>
<proteinExistence type="predicted"/>
<organism evidence="3 4">
    <name type="scientific">Natronospira proteinivora</name>
    <dbReference type="NCBI Taxonomy" id="1807133"/>
    <lineage>
        <taxon>Bacteria</taxon>
        <taxon>Pseudomonadati</taxon>
        <taxon>Pseudomonadota</taxon>
        <taxon>Gammaproteobacteria</taxon>
        <taxon>Natronospirales</taxon>
        <taxon>Natronospiraceae</taxon>
        <taxon>Natronospira</taxon>
    </lineage>
</organism>
<feature type="domain" description="YhdP central" evidence="2">
    <location>
        <begin position="13"/>
        <end position="1274"/>
    </location>
</feature>
<evidence type="ECO:0000256" key="1">
    <source>
        <dbReference type="SAM" id="Phobius"/>
    </source>
</evidence>
<dbReference type="EMBL" id="JALJYF010000002">
    <property type="protein sequence ID" value="MCP1727691.1"/>
    <property type="molecule type" value="Genomic_DNA"/>
</dbReference>
<evidence type="ECO:0000259" key="2">
    <source>
        <dbReference type="Pfam" id="PF13116"/>
    </source>
</evidence>